<evidence type="ECO:0000313" key="2">
    <source>
        <dbReference type="Proteomes" id="UP000823399"/>
    </source>
</evidence>
<reference evidence="1" key="1">
    <citation type="journal article" date="2020" name="New Phytol.">
        <title>Comparative genomics reveals dynamic genome evolution in host specialist ectomycorrhizal fungi.</title>
        <authorList>
            <person name="Lofgren L.A."/>
            <person name="Nguyen N.H."/>
            <person name="Vilgalys R."/>
            <person name="Ruytinx J."/>
            <person name="Liao H.L."/>
            <person name="Branco S."/>
            <person name="Kuo A."/>
            <person name="LaButti K."/>
            <person name="Lipzen A."/>
            <person name="Andreopoulos W."/>
            <person name="Pangilinan J."/>
            <person name="Riley R."/>
            <person name="Hundley H."/>
            <person name="Na H."/>
            <person name="Barry K."/>
            <person name="Grigoriev I.V."/>
            <person name="Stajich J.E."/>
            <person name="Kennedy P.G."/>
        </authorList>
    </citation>
    <scope>NUCLEOTIDE SEQUENCE</scope>
    <source>
        <strain evidence="1">FC423</strain>
    </source>
</reference>
<protein>
    <submittedName>
        <fullName evidence="1">Uncharacterized protein</fullName>
    </submittedName>
</protein>
<dbReference type="OrthoDB" id="2658750at2759"/>
<gene>
    <name evidence="1" type="ORF">F5147DRAFT_564411</name>
</gene>
<dbReference type="EMBL" id="JABBWM010000002">
    <property type="protein sequence ID" value="KAG2119728.1"/>
    <property type="molecule type" value="Genomic_DNA"/>
</dbReference>
<feature type="non-terminal residue" evidence="1">
    <location>
        <position position="1"/>
    </location>
</feature>
<accession>A0A9P7FLJ1</accession>
<keyword evidence="2" id="KW-1185">Reference proteome</keyword>
<evidence type="ECO:0000313" key="1">
    <source>
        <dbReference type="EMBL" id="KAG2119728.1"/>
    </source>
</evidence>
<comment type="caution">
    <text evidence="1">The sequence shown here is derived from an EMBL/GenBank/DDBJ whole genome shotgun (WGS) entry which is preliminary data.</text>
</comment>
<proteinExistence type="predicted"/>
<dbReference type="GeneID" id="64692982"/>
<dbReference type="RefSeq" id="XP_041299554.1">
    <property type="nucleotide sequence ID" value="XM_041430723.1"/>
</dbReference>
<organism evidence="1 2">
    <name type="scientific">Suillus discolor</name>
    <dbReference type="NCBI Taxonomy" id="1912936"/>
    <lineage>
        <taxon>Eukaryota</taxon>
        <taxon>Fungi</taxon>
        <taxon>Dikarya</taxon>
        <taxon>Basidiomycota</taxon>
        <taxon>Agaricomycotina</taxon>
        <taxon>Agaricomycetes</taxon>
        <taxon>Agaricomycetidae</taxon>
        <taxon>Boletales</taxon>
        <taxon>Suillineae</taxon>
        <taxon>Suillaceae</taxon>
        <taxon>Suillus</taxon>
    </lineage>
</organism>
<name>A0A9P7FLJ1_9AGAM</name>
<sequence>VSGNIYYKYDTFQEVLMQYIHAYENGELHAIPIPGSPFWPIKSQSMSSDKEDL</sequence>
<dbReference type="Proteomes" id="UP000823399">
    <property type="component" value="Unassembled WGS sequence"/>
</dbReference>
<dbReference type="AlphaFoldDB" id="A0A9P7FLJ1"/>